<gene>
    <name evidence="4" type="ORF">JKP88DRAFT_243847</name>
</gene>
<evidence type="ECO:0000313" key="4">
    <source>
        <dbReference type="EMBL" id="KAG5187334.1"/>
    </source>
</evidence>
<dbReference type="PANTHER" id="PTHR10381">
    <property type="entry name" value="ATP-DEPENDENT CLP PROTEASE PROTEOLYTIC SUBUNIT"/>
    <property type="match status" value="1"/>
</dbReference>
<dbReference type="AlphaFoldDB" id="A0A835Z7B6"/>
<dbReference type="InterPro" id="IPR023562">
    <property type="entry name" value="ClpP/TepA"/>
</dbReference>
<dbReference type="InterPro" id="IPR001907">
    <property type="entry name" value="ClpP"/>
</dbReference>
<comment type="similarity">
    <text evidence="1 2">Belongs to the peptidase S14 family.</text>
</comment>
<dbReference type="GO" id="GO:0004176">
    <property type="term" value="F:ATP-dependent peptidase activity"/>
    <property type="evidence" value="ECO:0007669"/>
    <property type="project" value="InterPro"/>
</dbReference>
<evidence type="ECO:0000256" key="3">
    <source>
        <dbReference type="SAM" id="SignalP"/>
    </source>
</evidence>
<dbReference type="InterPro" id="IPR029045">
    <property type="entry name" value="ClpP/crotonase-like_dom_sf"/>
</dbReference>
<dbReference type="Pfam" id="PF00574">
    <property type="entry name" value="CLP_protease"/>
    <property type="match status" value="1"/>
</dbReference>
<dbReference type="PRINTS" id="PR00127">
    <property type="entry name" value="CLPPROTEASEP"/>
</dbReference>
<dbReference type="GO" id="GO:0006515">
    <property type="term" value="P:protein quality control for misfolded or incompletely synthesized proteins"/>
    <property type="evidence" value="ECO:0007669"/>
    <property type="project" value="TreeGrafter"/>
</dbReference>
<reference evidence="4" key="1">
    <citation type="submission" date="2021-02" db="EMBL/GenBank/DDBJ databases">
        <title>First Annotated Genome of the Yellow-green Alga Tribonema minus.</title>
        <authorList>
            <person name="Mahan K.M."/>
        </authorList>
    </citation>
    <scope>NUCLEOTIDE SEQUENCE</scope>
    <source>
        <strain evidence="4">UTEX B ZZ1240</strain>
    </source>
</reference>
<dbReference type="EMBL" id="JAFCMP010000090">
    <property type="protein sequence ID" value="KAG5187334.1"/>
    <property type="molecule type" value="Genomic_DNA"/>
</dbReference>
<dbReference type="Gene3D" id="3.90.226.10">
    <property type="entry name" value="2-enoyl-CoA Hydratase, Chain A, domain 1"/>
    <property type="match status" value="1"/>
</dbReference>
<dbReference type="GO" id="GO:0051117">
    <property type="term" value="F:ATPase binding"/>
    <property type="evidence" value="ECO:0007669"/>
    <property type="project" value="TreeGrafter"/>
</dbReference>
<accession>A0A835Z7B6</accession>
<comment type="caution">
    <text evidence="4">The sequence shown here is derived from an EMBL/GenBank/DDBJ whole genome shotgun (WGS) entry which is preliminary data.</text>
</comment>
<feature type="chain" id="PRO_5032796345" description="ATP-dependent Clp protease proteolytic subunit" evidence="3">
    <location>
        <begin position="19"/>
        <end position="246"/>
    </location>
</feature>
<keyword evidence="5" id="KW-1185">Reference proteome</keyword>
<sequence>MLLQRCLVVLVMPSVALGFVGLGMHMPTSVPLMSRAELIKYGGATFATSALALPGPSPAEAAEEPEYGAVERVNNKIYMYAEVSAESCAMIRRAIADATQELQQYTAALSISHPLRIELHIQSQGGALMPTFGLVDYICRNPVPIDSFIDGYAASAATLISVSCAKRYAYRNSIMLLHQLSGGASGKFADIEQQVSNMDLFMSMIRNIYLDRTAMNRSEIDEVLATDEWFSARVCLEKGIIDEILA</sequence>
<dbReference type="GO" id="GO:0004252">
    <property type="term" value="F:serine-type endopeptidase activity"/>
    <property type="evidence" value="ECO:0007669"/>
    <property type="project" value="InterPro"/>
</dbReference>
<dbReference type="PANTHER" id="PTHR10381:SF11">
    <property type="entry name" value="ATP-DEPENDENT CLP PROTEASE PROTEOLYTIC SUBUNIT, MITOCHONDRIAL"/>
    <property type="match status" value="1"/>
</dbReference>
<organism evidence="4 5">
    <name type="scientific">Tribonema minus</name>
    <dbReference type="NCBI Taxonomy" id="303371"/>
    <lineage>
        <taxon>Eukaryota</taxon>
        <taxon>Sar</taxon>
        <taxon>Stramenopiles</taxon>
        <taxon>Ochrophyta</taxon>
        <taxon>PX clade</taxon>
        <taxon>Xanthophyceae</taxon>
        <taxon>Tribonematales</taxon>
        <taxon>Tribonemataceae</taxon>
        <taxon>Tribonema</taxon>
    </lineage>
</organism>
<proteinExistence type="inferred from homology"/>
<dbReference type="GO" id="GO:0009368">
    <property type="term" value="C:endopeptidase Clp complex"/>
    <property type="evidence" value="ECO:0007669"/>
    <property type="project" value="TreeGrafter"/>
</dbReference>
<name>A0A835Z7B6_9STRA</name>
<evidence type="ECO:0000256" key="2">
    <source>
        <dbReference type="RuleBase" id="RU003567"/>
    </source>
</evidence>
<evidence type="ECO:0000313" key="5">
    <source>
        <dbReference type="Proteomes" id="UP000664859"/>
    </source>
</evidence>
<dbReference type="SUPFAM" id="SSF52096">
    <property type="entry name" value="ClpP/crotonase"/>
    <property type="match status" value="1"/>
</dbReference>
<keyword evidence="3" id="KW-0732">Signal</keyword>
<dbReference type="OrthoDB" id="2017408at2759"/>
<protein>
    <recommendedName>
        <fullName evidence="2">ATP-dependent Clp protease proteolytic subunit</fullName>
    </recommendedName>
</protein>
<dbReference type="Proteomes" id="UP000664859">
    <property type="component" value="Unassembled WGS sequence"/>
</dbReference>
<feature type="signal peptide" evidence="3">
    <location>
        <begin position="1"/>
        <end position="18"/>
    </location>
</feature>
<evidence type="ECO:0000256" key="1">
    <source>
        <dbReference type="ARBA" id="ARBA00007039"/>
    </source>
</evidence>